<gene>
    <name evidence="1" type="ORF">SJ059_34270</name>
</gene>
<dbReference type="PANTHER" id="PTHR30451">
    <property type="entry name" value="OUTER MEMBRANE USHER PROTEIN"/>
    <property type="match status" value="1"/>
</dbReference>
<dbReference type="EMBL" id="JAWZZT010002134">
    <property type="protein sequence ID" value="MDX7019491.1"/>
    <property type="molecule type" value="Genomic_DNA"/>
</dbReference>
<accession>A0AAW9EI20</accession>
<dbReference type="Proteomes" id="UP001279012">
    <property type="component" value="Unassembled WGS sequence"/>
</dbReference>
<comment type="caution">
    <text evidence="1">The sequence shown here is derived from an EMBL/GenBank/DDBJ whole genome shotgun (WGS) entry which is preliminary data.</text>
</comment>
<dbReference type="PANTHER" id="PTHR30451:SF21">
    <property type="entry name" value="FIMBRIAL USHER DOMAIN-CONTAINING PROTEIN YDET-RELATED"/>
    <property type="match status" value="1"/>
</dbReference>
<dbReference type="AlphaFoldDB" id="A0AAW9EI20"/>
<dbReference type="InterPro" id="IPR000015">
    <property type="entry name" value="Fimb_usher"/>
</dbReference>
<name>A0AAW9EI20_KLEAE</name>
<reference evidence="1" key="1">
    <citation type="submission" date="2023-11" db="EMBL/GenBank/DDBJ databases">
        <title>Detection of rare carbapenemases in Enterobacterales - comparison of two colorimetric and two CIM-based carbapenemase assays.</title>
        <authorList>
            <person name="Schaffarczyk L."/>
            <person name="Noster J."/>
            <person name="Stelzer Y."/>
            <person name="Sattler J."/>
            <person name="Gatermann S."/>
            <person name="Hamprecht A."/>
        </authorList>
    </citation>
    <scope>NUCLEOTIDE SEQUENCE</scope>
    <source>
        <strain evidence="1">CIM-Cont-037</strain>
    </source>
</reference>
<dbReference type="GO" id="GO:0009279">
    <property type="term" value="C:cell outer membrane"/>
    <property type="evidence" value="ECO:0007669"/>
    <property type="project" value="TreeGrafter"/>
</dbReference>
<evidence type="ECO:0000313" key="2">
    <source>
        <dbReference type="Proteomes" id="UP001279012"/>
    </source>
</evidence>
<proteinExistence type="predicted"/>
<feature type="non-terminal residue" evidence="1">
    <location>
        <position position="1"/>
    </location>
</feature>
<dbReference type="Pfam" id="PF00577">
    <property type="entry name" value="Usher"/>
    <property type="match status" value="1"/>
</dbReference>
<organism evidence="1 2">
    <name type="scientific">Klebsiella aerogenes</name>
    <name type="common">Enterobacter aerogenes</name>
    <dbReference type="NCBI Taxonomy" id="548"/>
    <lineage>
        <taxon>Bacteria</taxon>
        <taxon>Pseudomonadati</taxon>
        <taxon>Pseudomonadota</taxon>
        <taxon>Gammaproteobacteria</taxon>
        <taxon>Enterobacterales</taxon>
        <taxon>Enterobacteriaceae</taxon>
        <taxon>Klebsiella/Raoultella group</taxon>
        <taxon>Klebsiella</taxon>
    </lineage>
</organism>
<protein>
    <submittedName>
        <fullName evidence="1">Fimbria/pilus outer membrane usher protein</fullName>
    </submittedName>
</protein>
<sequence length="77" mass="8746">LYPTSNSGDLYVTIEENDGSKHSYVVPYSAVPILQREGQKQFVIQAGEIRQNNQNKKPRFIQGHLIYGLPYDTTVYG</sequence>
<evidence type="ECO:0000313" key="1">
    <source>
        <dbReference type="EMBL" id="MDX7019491.1"/>
    </source>
</evidence>
<dbReference type="Gene3D" id="2.60.40.3110">
    <property type="match status" value="1"/>
</dbReference>
<dbReference type="GO" id="GO:0009297">
    <property type="term" value="P:pilus assembly"/>
    <property type="evidence" value="ECO:0007669"/>
    <property type="project" value="InterPro"/>
</dbReference>
<dbReference type="GO" id="GO:0015473">
    <property type="term" value="F:fimbrial usher porin activity"/>
    <property type="evidence" value="ECO:0007669"/>
    <property type="project" value="InterPro"/>
</dbReference>
<feature type="non-terminal residue" evidence="1">
    <location>
        <position position="77"/>
    </location>
</feature>